<evidence type="ECO:0000256" key="5">
    <source>
        <dbReference type="ARBA" id="ARBA00022840"/>
    </source>
</evidence>
<accession>A0A1M5MPB3</accession>
<evidence type="ECO:0000256" key="6">
    <source>
        <dbReference type="ARBA" id="ARBA00022857"/>
    </source>
</evidence>
<feature type="binding site" evidence="9">
    <location>
        <begin position="184"/>
        <end position="189"/>
    </location>
    <ligand>
        <name>NAD(+)</name>
        <dbReference type="ChEBI" id="CHEBI:57540"/>
    </ligand>
</feature>
<protein>
    <recommendedName>
        <fullName evidence="9">NAD kinase</fullName>
        <ecNumber evidence="9">2.7.1.23</ecNumber>
    </recommendedName>
    <alternativeName>
        <fullName evidence="9">ATP-dependent NAD kinase</fullName>
    </alternativeName>
</protein>
<feature type="binding site" evidence="9">
    <location>
        <position position="173"/>
    </location>
    <ligand>
        <name>NAD(+)</name>
        <dbReference type="ChEBI" id="CHEBI:57540"/>
    </ligand>
</feature>
<comment type="similarity">
    <text evidence="9">Belongs to the NAD kinase family.</text>
</comment>
<keyword evidence="7 9" id="KW-0520">NAD</keyword>
<dbReference type="Pfam" id="PF01513">
    <property type="entry name" value="NAD_kinase"/>
    <property type="match status" value="1"/>
</dbReference>
<evidence type="ECO:0000256" key="2">
    <source>
        <dbReference type="ARBA" id="ARBA00022679"/>
    </source>
</evidence>
<feature type="active site" description="Proton acceptor" evidence="9">
    <location>
        <position position="69"/>
    </location>
</feature>
<dbReference type="NCBIfam" id="NF002892">
    <property type="entry name" value="PRK03372.1"/>
    <property type="match status" value="1"/>
</dbReference>
<dbReference type="STRING" id="1206085.SAMN05443575_2785"/>
<keyword evidence="4 9" id="KW-0418">Kinase</keyword>
<dbReference type="GO" id="GO:0005737">
    <property type="term" value="C:cytoplasm"/>
    <property type="evidence" value="ECO:0007669"/>
    <property type="project" value="UniProtKB-SubCell"/>
</dbReference>
<feature type="binding site" evidence="9">
    <location>
        <begin position="69"/>
        <end position="70"/>
    </location>
    <ligand>
        <name>NAD(+)</name>
        <dbReference type="ChEBI" id="CHEBI:57540"/>
    </ligand>
</feature>
<comment type="cofactor">
    <cofactor evidence="9">
        <name>a divalent metal cation</name>
        <dbReference type="ChEBI" id="CHEBI:60240"/>
    </cofactor>
</comment>
<feature type="binding site" evidence="9">
    <location>
        <position position="74"/>
    </location>
    <ligand>
        <name>NAD(+)</name>
        <dbReference type="ChEBI" id="CHEBI:57540"/>
    </ligand>
</feature>
<keyword evidence="3 9" id="KW-0547">Nucleotide-binding</keyword>
<dbReference type="PANTHER" id="PTHR20275:SF0">
    <property type="entry name" value="NAD KINASE"/>
    <property type="match status" value="1"/>
</dbReference>
<reference evidence="10 11" key="1">
    <citation type="submission" date="2016-11" db="EMBL/GenBank/DDBJ databases">
        <authorList>
            <person name="Jaros S."/>
            <person name="Januszkiewicz K."/>
            <person name="Wedrychowicz H."/>
        </authorList>
    </citation>
    <scope>NUCLEOTIDE SEQUENCE [LARGE SCALE GENOMIC DNA]</scope>
    <source>
        <strain evidence="10 11">DSM 45627</strain>
    </source>
</reference>
<dbReference type="GO" id="GO:0019674">
    <property type="term" value="P:NAD+ metabolic process"/>
    <property type="evidence" value="ECO:0007669"/>
    <property type="project" value="InterPro"/>
</dbReference>
<evidence type="ECO:0000256" key="1">
    <source>
        <dbReference type="ARBA" id="ARBA00022490"/>
    </source>
</evidence>
<proteinExistence type="inferred from homology"/>
<evidence type="ECO:0000313" key="10">
    <source>
        <dbReference type="EMBL" id="SHG79148.1"/>
    </source>
</evidence>
<keyword evidence="2 9" id="KW-0808">Transferase</keyword>
<feature type="binding site" evidence="9">
    <location>
        <position position="208"/>
    </location>
    <ligand>
        <name>NAD(+)</name>
        <dbReference type="ChEBI" id="CHEBI:57540"/>
    </ligand>
</feature>
<keyword evidence="6 9" id="KW-0521">NADP</keyword>
<evidence type="ECO:0000256" key="9">
    <source>
        <dbReference type="HAMAP-Rule" id="MF_00361"/>
    </source>
</evidence>
<evidence type="ECO:0000256" key="4">
    <source>
        <dbReference type="ARBA" id="ARBA00022777"/>
    </source>
</evidence>
<dbReference type="Proteomes" id="UP000186132">
    <property type="component" value="Unassembled WGS sequence"/>
</dbReference>
<feature type="binding site" evidence="9">
    <location>
        <begin position="143"/>
        <end position="144"/>
    </location>
    <ligand>
        <name>NAD(+)</name>
        <dbReference type="ChEBI" id="CHEBI:57540"/>
    </ligand>
</feature>
<name>A0A1M5MPB3_9ACTN</name>
<dbReference type="GO" id="GO:0005524">
    <property type="term" value="F:ATP binding"/>
    <property type="evidence" value="ECO:0007669"/>
    <property type="project" value="UniProtKB-KW"/>
</dbReference>
<evidence type="ECO:0000256" key="8">
    <source>
        <dbReference type="ARBA" id="ARBA00047925"/>
    </source>
</evidence>
<dbReference type="Pfam" id="PF20143">
    <property type="entry name" value="NAD_kinase_C"/>
    <property type="match status" value="1"/>
</dbReference>
<evidence type="ECO:0000313" key="11">
    <source>
        <dbReference type="Proteomes" id="UP000186132"/>
    </source>
</evidence>
<dbReference type="AlphaFoldDB" id="A0A1M5MPB3"/>
<dbReference type="InterPro" id="IPR017437">
    <property type="entry name" value="ATP-NAD_kinase_PpnK-typ_C"/>
</dbReference>
<dbReference type="FunFam" id="2.60.200.30:FF:000007">
    <property type="entry name" value="NAD kinase"/>
    <property type="match status" value="1"/>
</dbReference>
<dbReference type="EMBL" id="FQVU01000003">
    <property type="protein sequence ID" value="SHG79148.1"/>
    <property type="molecule type" value="Genomic_DNA"/>
</dbReference>
<gene>
    <name evidence="9" type="primary">nadK</name>
    <name evidence="10" type="ORF">SAMN05443575_2785</name>
</gene>
<comment type="catalytic activity">
    <reaction evidence="8 9">
        <text>NAD(+) + ATP = ADP + NADP(+) + H(+)</text>
        <dbReference type="Rhea" id="RHEA:18629"/>
        <dbReference type="ChEBI" id="CHEBI:15378"/>
        <dbReference type="ChEBI" id="CHEBI:30616"/>
        <dbReference type="ChEBI" id="CHEBI:57540"/>
        <dbReference type="ChEBI" id="CHEBI:58349"/>
        <dbReference type="ChEBI" id="CHEBI:456216"/>
        <dbReference type="EC" id="2.7.1.23"/>
    </reaction>
</comment>
<sequence>MRAVLLVVHTQRRRIVSLATQAARQLRGAGFDVRMLLEEADACGGEGVTPADAPDAARGCEFALAFGGDGTFLRAAELARPAGVAMLGVNLGHVGFLAEAEPQELAARVDALVAGRYTVEERVTVDAEIVLDGAVRHRAWALNEVSLERTNRERMLEIAVAVDERPMLRFGCDGLLCATPTGSTAYAFSAGGPIIWPDVDAMLIVPNAAHALFARPVVVAPTSVVDIDLVSAEHAAMLSADGRRSFAVPAGARVRVRKGELPVRVVRLDDVPFTDRLVSKFQLPVRSLREASPPIPDLDE</sequence>
<comment type="caution">
    <text evidence="9">Lacks conserved residue(s) required for the propagation of feature annotation.</text>
</comment>
<dbReference type="Gene3D" id="3.40.50.10330">
    <property type="entry name" value="Probable inorganic polyphosphate/atp-NAD kinase, domain 1"/>
    <property type="match status" value="1"/>
</dbReference>
<feature type="binding site" evidence="9">
    <location>
        <position position="154"/>
    </location>
    <ligand>
        <name>NAD(+)</name>
        <dbReference type="ChEBI" id="CHEBI:57540"/>
    </ligand>
</feature>
<dbReference type="GO" id="GO:0006741">
    <property type="term" value="P:NADP+ biosynthetic process"/>
    <property type="evidence" value="ECO:0007669"/>
    <property type="project" value="UniProtKB-UniRule"/>
</dbReference>
<dbReference type="RefSeq" id="WP_073390868.1">
    <property type="nucleotide sequence ID" value="NZ_FQVU01000003.1"/>
</dbReference>
<organism evidence="10 11">
    <name type="scientific">Jatrophihabitans endophyticus</name>
    <dbReference type="NCBI Taxonomy" id="1206085"/>
    <lineage>
        <taxon>Bacteria</taxon>
        <taxon>Bacillati</taxon>
        <taxon>Actinomycetota</taxon>
        <taxon>Actinomycetes</taxon>
        <taxon>Jatrophihabitantales</taxon>
        <taxon>Jatrophihabitantaceae</taxon>
        <taxon>Jatrophihabitans</taxon>
    </lineage>
</organism>
<dbReference type="GO" id="GO:0051287">
    <property type="term" value="F:NAD binding"/>
    <property type="evidence" value="ECO:0007669"/>
    <property type="project" value="UniProtKB-ARBA"/>
</dbReference>
<keyword evidence="1 9" id="KW-0963">Cytoplasm</keyword>
<dbReference type="Gene3D" id="2.60.200.30">
    <property type="entry name" value="Probable inorganic polyphosphate/atp-NAD kinase, domain 2"/>
    <property type="match status" value="1"/>
</dbReference>
<evidence type="ECO:0000256" key="7">
    <source>
        <dbReference type="ARBA" id="ARBA00023027"/>
    </source>
</evidence>
<dbReference type="GO" id="GO:0046872">
    <property type="term" value="F:metal ion binding"/>
    <property type="evidence" value="ECO:0007669"/>
    <property type="project" value="UniProtKB-UniRule"/>
</dbReference>
<evidence type="ECO:0000256" key="3">
    <source>
        <dbReference type="ARBA" id="ARBA00022741"/>
    </source>
</evidence>
<comment type="subcellular location">
    <subcellularLocation>
        <location evidence="9">Cytoplasm</location>
    </subcellularLocation>
</comment>
<dbReference type="InterPro" id="IPR016064">
    <property type="entry name" value="NAD/diacylglycerol_kinase_sf"/>
</dbReference>
<dbReference type="SUPFAM" id="SSF111331">
    <property type="entry name" value="NAD kinase/diacylglycerol kinase-like"/>
    <property type="match status" value="1"/>
</dbReference>
<dbReference type="HAMAP" id="MF_00361">
    <property type="entry name" value="NAD_kinase"/>
    <property type="match status" value="1"/>
</dbReference>
<comment type="function">
    <text evidence="9">Involved in the regulation of the intracellular balance of NAD and NADP, and is a key enzyme in the biosynthesis of NADP. Catalyzes specifically the phosphorylation on 2'-hydroxyl of the adenosine moiety of NAD to yield NADP.</text>
</comment>
<dbReference type="GO" id="GO:0003951">
    <property type="term" value="F:NAD+ kinase activity"/>
    <property type="evidence" value="ECO:0007669"/>
    <property type="project" value="UniProtKB-UniRule"/>
</dbReference>
<dbReference type="PANTHER" id="PTHR20275">
    <property type="entry name" value="NAD KINASE"/>
    <property type="match status" value="1"/>
</dbReference>
<dbReference type="OrthoDB" id="9774737at2"/>
<keyword evidence="11" id="KW-1185">Reference proteome</keyword>
<dbReference type="InterPro" id="IPR017438">
    <property type="entry name" value="ATP-NAD_kinase_N"/>
</dbReference>
<dbReference type="EC" id="2.7.1.23" evidence="9"/>
<dbReference type="InterPro" id="IPR002504">
    <property type="entry name" value="NADK"/>
</dbReference>
<keyword evidence="5 9" id="KW-0067">ATP-binding</keyword>